<evidence type="ECO:0000256" key="3">
    <source>
        <dbReference type="ARBA" id="ARBA00022603"/>
    </source>
</evidence>
<dbReference type="EMBL" id="JAODAN010000007">
    <property type="protein sequence ID" value="KAK1922937.1"/>
    <property type="molecule type" value="Genomic_DNA"/>
</dbReference>
<evidence type="ECO:0000256" key="1">
    <source>
        <dbReference type="ARBA" id="ARBA00010086"/>
    </source>
</evidence>
<dbReference type="GO" id="GO:0032259">
    <property type="term" value="P:methylation"/>
    <property type="evidence" value="ECO:0007669"/>
    <property type="project" value="UniProtKB-KW"/>
</dbReference>
<feature type="compositionally biased region" description="Basic and acidic residues" evidence="6">
    <location>
        <begin position="95"/>
        <end position="110"/>
    </location>
</feature>
<proteinExistence type="inferred from homology"/>
<dbReference type="InterPro" id="IPR012901">
    <property type="entry name" value="CARME"/>
</dbReference>
<protein>
    <recommendedName>
        <fullName evidence="2">carnosine N-methyltransferase</fullName>
        <ecNumber evidence="2">2.1.1.22</ecNumber>
    </recommendedName>
</protein>
<dbReference type="GO" id="GO:0030735">
    <property type="term" value="F:carnosine N-methyltransferase activity"/>
    <property type="evidence" value="ECO:0007669"/>
    <property type="project" value="UniProtKB-EC"/>
</dbReference>
<sequence>MSDSAEERSHWQSVIKAFDGYMQYHLSANHARRMAFLQLPKEQRTIYETIGFREKLDAVDEGIRRNAEFIDEMIRDPVFADMLDASDAEQDGGIDSDHSHSHSHGVDHGHSHSYSHSQSHHSHSHDAGSSGAKRQRSSSPAQANNDLAQDKIRSTLRSFVRDWAEEGAGERAACYAPILEALEGYFPLSGGRERGNRKVLVPGCGLGRLAMEIAARGFFSQGNEFSTYMLIASHFVLNQTTSPGSHSIFPYLHSYSNHLTTGTHLLRRVSIPDVVPADVLDGKGGEFSLVAGDFEEIYGEQSWDVAVGVEGEQGQRGKWAAVVTCFFIDCSRNILSFLRIIHALLEEDGVWINLGPLLWHFENSPTKSAKGEGSIELSLDEVKELARAVGFDIHEEKMVETTYTGIPEGMLQHRYNAAYWTATKRKPVA</sequence>
<dbReference type="InterPro" id="IPR029063">
    <property type="entry name" value="SAM-dependent_MTases_sf"/>
</dbReference>
<accession>A0AAD9CVN6</accession>
<evidence type="ECO:0000256" key="6">
    <source>
        <dbReference type="SAM" id="MobiDB-lite"/>
    </source>
</evidence>
<dbReference type="SMART" id="SM01296">
    <property type="entry name" value="N2227"/>
    <property type="match status" value="1"/>
</dbReference>
<feature type="region of interest" description="Disordered" evidence="6">
    <location>
        <begin position="88"/>
        <end position="148"/>
    </location>
</feature>
<evidence type="ECO:0000313" key="7">
    <source>
        <dbReference type="EMBL" id="KAK1922937.1"/>
    </source>
</evidence>
<dbReference type="SUPFAM" id="SSF53335">
    <property type="entry name" value="S-adenosyl-L-methionine-dependent methyltransferases"/>
    <property type="match status" value="1"/>
</dbReference>
<evidence type="ECO:0000313" key="8">
    <source>
        <dbReference type="Proteomes" id="UP001182556"/>
    </source>
</evidence>
<comment type="caution">
    <text evidence="7">The sequence shown here is derived from an EMBL/GenBank/DDBJ whole genome shotgun (WGS) entry which is preliminary data.</text>
</comment>
<evidence type="ECO:0000256" key="2">
    <source>
        <dbReference type="ARBA" id="ARBA00012003"/>
    </source>
</evidence>
<dbReference type="Proteomes" id="UP001182556">
    <property type="component" value="Unassembled WGS sequence"/>
</dbReference>
<dbReference type="PANTHER" id="PTHR12303">
    <property type="entry name" value="CARNOSINE N-METHYLTRANSFERASE"/>
    <property type="match status" value="1"/>
</dbReference>
<dbReference type="AlphaFoldDB" id="A0AAD9CVN6"/>
<keyword evidence="3" id="KW-0489">Methyltransferase</keyword>
<gene>
    <name evidence="7" type="ORF">DB88DRAFT_511513</name>
</gene>
<dbReference type="EC" id="2.1.1.22" evidence="2"/>
<name>A0AAD9CVN6_PAPLA</name>
<keyword evidence="5" id="KW-0949">S-adenosyl-L-methionine</keyword>
<dbReference type="Pfam" id="PF07942">
    <property type="entry name" value="CARME"/>
    <property type="match status" value="1"/>
</dbReference>
<keyword evidence="4" id="KW-0808">Transferase</keyword>
<dbReference type="PANTHER" id="PTHR12303:SF6">
    <property type="entry name" value="CARNOSINE N-METHYLTRANSFERASE"/>
    <property type="match status" value="1"/>
</dbReference>
<organism evidence="7 8">
    <name type="scientific">Papiliotrema laurentii</name>
    <name type="common">Cryptococcus laurentii</name>
    <dbReference type="NCBI Taxonomy" id="5418"/>
    <lineage>
        <taxon>Eukaryota</taxon>
        <taxon>Fungi</taxon>
        <taxon>Dikarya</taxon>
        <taxon>Basidiomycota</taxon>
        <taxon>Agaricomycotina</taxon>
        <taxon>Tremellomycetes</taxon>
        <taxon>Tremellales</taxon>
        <taxon>Rhynchogastremaceae</taxon>
        <taxon>Papiliotrema</taxon>
    </lineage>
</organism>
<evidence type="ECO:0000256" key="5">
    <source>
        <dbReference type="ARBA" id="ARBA00022691"/>
    </source>
</evidence>
<evidence type="ECO:0000256" key="4">
    <source>
        <dbReference type="ARBA" id="ARBA00022679"/>
    </source>
</evidence>
<reference evidence="7" key="1">
    <citation type="submission" date="2023-02" db="EMBL/GenBank/DDBJ databases">
        <title>Identification and recombinant expression of a fungal hydrolase from Papiliotrema laurentii that hydrolyzes apple cutin and clears colloidal polyester polyurethane.</title>
        <authorList>
            <consortium name="DOE Joint Genome Institute"/>
            <person name="Roman V.A."/>
            <person name="Bojanowski C."/>
            <person name="Crable B.R."/>
            <person name="Wagner D.N."/>
            <person name="Hung C.S."/>
            <person name="Nadeau L.J."/>
            <person name="Schratz L."/>
            <person name="Haridas S."/>
            <person name="Pangilinan J."/>
            <person name="Lipzen A."/>
            <person name="Na H."/>
            <person name="Yan M."/>
            <person name="Ng V."/>
            <person name="Grigoriev I.V."/>
            <person name="Spatafora J.W."/>
            <person name="Barlow D."/>
            <person name="Biffinger J."/>
            <person name="Kelley-Loughnane N."/>
            <person name="Varaljay V.A."/>
            <person name="Crookes-Goodson W.J."/>
        </authorList>
    </citation>
    <scope>NUCLEOTIDE SEQUENCE</scope>
    <source>
        <strain evidence="7">5307AH</strain>
    </source>
</reference>
<comment type="similarity">
    <text evidence="1">Belongs to the carnosine N-methyltransferase family.</text>
</comment>
<dbReference type="Gene3D" id="3.40.50.150">
    <property type="entry name" value="Vaccinia Virus protein VP39"/>
    <property type="match status" value="1"/>
</dbReference>
<feature type="compositionally biased region" description="Polar residues" evidence="6">
    <location>
        <begin position="137"/>
        <end position="147"/>
    </location>
</feature>
<keyword evidence="8" id="KW-1185">Reference proteome</keyword>